<gene>
    <name evidence="1" type="ORF">HX798_23150</name>
</gene>
<organism evidence="1 2">
    <name type="scientific">Pseudomonas putida</name>
    <name type="common">Arthrobacter siderocapsulatus</name>
    <dbReference type="NCBI Taxonomy" id="303"/>
    <lineage>
        <taxon>Bacteria</taxon>
        <taxon>Pseudomonadati</taxon>
        <taxon>Pseudomonadota</taxon>
        <taxon>Gammaproteobacteria</taxon>
        <taxon>Pseudomonadales</taxon>
        <taxon>Pseudomonadaceae</taxon>
        <taxon>Pseudomonas</taxon>
    </lineage>
</organism>
<dbReference type="RefSeq" id="WP_177011058.1">
    <property type="nucleotide sequence ID" value="NZ_JACARV010000080.1"/>
</dbReference>
<name>A0A7Y8D561_PSEPU</name>
<evidence type="ECO:0000313" key="1">
    <source>
        <dbReference type="EMBL" id="NWC83163.1"/>
    </source>
</evidence>
<proteinExistence type="predicted"/>
<protein>
    <submittedName>
        <fullName evidence="1">Uncharacterized protein</fullName>
    </submittedName>
</protein>
<dbReference type="AlphaFoldDB" id="A0A7Y8D561"/>
<comment type="caution">
    <text evidence="1">The sequence shown here is derived from an EMBL/GenBank/DDBJ whole genome shotgun (WGS) entry which is preliminary data.</text>
</comment>
<accession>A0A7Y8D561</accession>
<reference evidence="1 2" key="1">
    <citation type="submission" date="2020-04" db="EMBL/GenBank/DDBJ databases">
        <title>Molecular characterization of pseudomonads from Agaricus bisporus reveal novel blotch 2 pathogens in Western Europe.</title>
        <authorList>
            <person name="Taparia T."/>
            <person name="Krijger M."/>
            <person name="Haynes E."/>
            <person name="Elpinstone J.G."/>
            <person name="Noble R."/>
            <person name="Van Der Wolf J."/>
        </authorList>
    </citation>
    <scope>NUCLEOTIDE SEQUENCE [LARGE SCALE GENOMIC DNA]</scope>
    <source>
        <strain evidence="1 2">P7765</strain>
    </source>
</reference>
<sequence length="151" mass="17096">MSAFQQINNPLSQFGSVHAGADYLGLQVVKFWFNHRFHQVLVGTGNCEKLRDVYNGSTEDFERDCVSRIGTASYEDQSAPGEDVVAFLNQWRQVNHRDRNERFMSQPERYGVVTEEELEPAPPVLVPAFYKQGEGWMKAQDVEAARLAAGL</sequence>
<evidence type="ECO:0000313" key="2">
    <source>
        <dbReference type="Proteomes" id="UP000542695"/>
    </source>
</evidence>
<dbReference type="EMBL" id="JACARV010000080">
    <property type="protein sequence ID" value="NWC83163.1"/>
    <property type="molecule type" value="Genomic_DNA"/>
</dbReference>
<dbReference type="Proteomes" id="UP000542695">
    <property type="component" value="Unassembled WGS sequence"/>
</dbReference>